<dbReference type="InterPro" id="IPR006638">
    <property type="entry name" value="Elp3/MiaA/NifB-like_rSAM"/>
</dbReference>
<dbReference type="GO" id="GO:0051539">
    <property type="term" value="F:4 iron, 4 sulfur cluster binding"/>
    <property type="evidence" value="ECO:0007669"/>
    <property type="project" value="UniProtKB-KW"/>
</dbReference>
<dbReference type="NCBIfam" id="TIGR00089">
    <property type="entry name" value="MiaB/RimO family radical SAM methylthiotransferase"/>
    <property type="match status" value="1"/>
</dbReference>
<dbReference type="Gene3D" id="3.40.50.12160">
    <property type="entry name" value="Methylthiotransferase, N-terminal domain"/>
    <property type="match status" value="1"/>
</dbReference>
<dbReference type="Proteomes" id="UP000003571">
    <property type="component" value="Unassembled WGS sequence"/>
</dbReference>
<dbReference type="Gene3D" id="3.80.30.20">
    <property type="entry name" value="tm_1862 like domain"/>
    <property type="match status" value="1"/>
</dbReference>
<keyword evidence="4" id="KW-0949">S-adenosyl-L-methionine</keyword>
<accession>H7EK06</accession>
<feature type="domain" description="MTTase N-terminal" evidence="8">
    <location>
        <begin position="4"/>
        <end position="127"/>
    </location>
</feature>
<keyword evidence="3" id="KW-0808">Transferase</keyword>
<dbReference type="GO" id="GO:0035598">
    <property type="term" value="F:tRNA (N(6)-L-threonylcarbamoyladenosine(37)-C(2))-methylthiotransferase activity"/>
    <property type="evidence" value="ECO:0007669"/>
    <property type="project" value="TreeGrafter"/>
</dbReference>
<dbReference type="PROSITE" id="PS01278">
    <property type="entry name" value="MTTASE_RADICAL"/>
    <property type="match status" value="1"/>
</dbReference>
<evidence type="ECO:0000256" key="5">
    <source>
        <dbReference type="ARBA" id="ARBA00022723"/>
    </source>
</evidence>
<dbReference type="NCBIfam" id="TIGR01579">
    <property type="entry name" value="MiaB-like-C"/>
    <property type="match status" value="1"/>
</dbReference>
<dbReference type="SUPFAM" id="SSF102114">
    <property type="entry name" value="Radical SAM enzymes"/>
    <property type="match status" value="1"/>
</dbReference>
<protein>
    <submittedName>
        <fullName evidence="10">MiaB-like tRNA modifying enzyme</fullName>
    </submittedName>
</protein>
<comment type="caution">
    <text evidence="10">The sequence shown here is derived from an EMBL/GenBank/DDBJ whole genome shotgun (WGS) entry which is preliminary data.</text>
</comment>
<dbReference type="PATRIC" id="fig|907348.3.peg.1208"/>
<sequence>MEKKKVHFETLGCKLNQVESEGAARAFTDAGFSVSMEPMTASSPADGDVVACVVNTCTVTAKAEQKARRIIRLLLAKCPRAVVIVTGCYAQLDGNDIRAIDPRVAVLGGQTKSALADVPSLIGGTALSGAELRSSLQAFFDKKQGASGEIVEPFRLSTDTFINHSRSSLKIQDGCNCVCTYCRIRLARGKSVSLDANTVIDRIRALEEAGQGEVVVTTVNISQYRGRYADKDGNETFVGFAGLLRLMLENTSRIGIRISSLYPEIVDEELSSLVAHPRVRPHFHISVQSGSDSVLARMKRPYRIDAVYRAVRLLREAKGNPFLACDIIGGFPGESDEDFALTMKMLRECGFTFVHAFPFSARPGTEAFSMRPMVPNYVTDGRIKQLEEFSRESKGKYIEGFVGAVLPAVCETVHRRRIMMEKVVVHAVTENFLHCQLVFSPGDDGIPSPGKQVMVRVVRPLGEHERTGESDTLAVLAEAGV</sequence>
<dbReference type="STRING" id="907348.TresaDRAFT_1429"/>
<dbReference type="OrthoDB" id="9805215at2"/>
<keyword evidence="2" id="KW-0004">4Fe-4S</keyword>
<dbReference type="InterPro" id="IPR058240">
    <property type="entry name" value="rSAM_sf"/>
</dbReference>
<dbReference type="InterPro" id="IPR007197">
    <property type="entry name" value="rSAM"/>
</dbReference>
<dbReference type="PANTHER" id="PTHR11918:SF45">
    <property type="entry name" value="THREONYLCARBAMOYLADENOSINE TRNA METHYLTHIOTRANSFERASE"/>
    <property type="match status" value="1"/>
</dbReference>
<evidence type="ECO:0000313" key="11">
    <source>
        <dbReference type="Proteomes" id="UP000003571"/>
    </source>
</evidence>
<dbReference type="PROSITE" id="PS51449">
    <property type="entry name" value="MTTASE_N"/>
    <property type="match status" value="1"/>
</dbReference>
<dbReference type="CDD" id="cd01335">
    <property type="entry name" value="Radical_SAM"/>
    <property type="match status" value="1"/>
</dbReference>
<keyword evidence="5" id="KW-0479">Metal-binding</keyword>
<evidence type="ECO:0000256" key="3">
    <source>
        <dbReference type="ARBA" id="ARBA00022679"/>
    </source>
</evidence>
<evidence type="ECO:0000256" key="7">
    <source>
        <dbReference type="ARBA" id="ARBA00023014"/>
    </source>
</evidence>
<organism evidence="10 11">
    <name type="scientific">Treponema saccharophilum DSM 2985</name>
    <dbReference type="NCBI Taxonomy" id="907348"/>
    <lineage>
        <taxon>Bacteria</taxon>
        <taxon>Pseudomonadati</taxon>
        <taxon>Spirochaetota</taxon>
        <taxon>Spirochaetia</taxon>
        <taxon>Spirochaetales</taxon>
        <taxon>Treponemataceae</taxon>
        <taxon>Treponema</taxon>
    </lineage>
</organism>
<dbReference type="SMART" id="SM00729">
    <property type="entry name" value="Elp3"/>
    <property type="match status" value="1"/>
</dbReference>
<name>H7EK06_9SPIR</name>
<gene>
    <name evidence="10" type="ORF">TresaDRAFT_1429</name>
</gene>
<dbReference type="SFLD" id="SFLDG01082">
    <property type="entry name" value="B12-binding_domain_containing"/>
    <property type="match status" value="1"/>
</dbReference>
<keyword evidence="11" id="KW-1185">Reference proteome</keyword>
<dbReference type="eggNOG" id="COG0621">
    <property type="taxonomic scope" value="Bacteria"/>
</dbReference>
<dbReference type="InterPro" id="IPR006467">
    <property type="entry name" value="MiaB-like_bact"/>
</dbReference>
<evidence type="ECO:0000259" key="9">
    <source>
        <dbReference type="PROSITE" id="PS51918"/>
    </source>
</evidence>
<dbReference type="EMBL" id="AGRW01000043">
    <property type="protein sequence ID" value="EIC02093.1"/>
    <property type="molecule type" value="Genomic_DNA"/>
</dbReference>
<dbReference type="InterPro" id="IPR038135">
    <property type="entry name" value="Methylthiotransferase_N_sf"/>
</dbReference>
<evidence type="ECO:0000256" key="2">
    <source>
        <dbReference type="ARBA" id="ARBA00022485"/>
    </source>
</evidence>
<dbReference type="RefSeq" id="WP_002703779.1">
    <property type="nucleotide sequence ID" value="NZ_AGRW01000043.1"/>
</dbReference>
<dbReference type="InterPro" id="IPR005839">
    <property type="entry name" value="Methylthiotransferase"/>
</dbReference>
<evidence type="ECO:0000256" key="1">
    <source>
        <dbReference type="ARBA" id="ARBA00001966"/>
    </source>
</evidence>
<evidence type="ECO:0000313" key="10">
    <source>
        <dbReference type="EMBL" id="EIC02093.1"/>
    </source>
</evidence>
<dbReference type="Pfam" id="PF00919">
    <property type="entry name" value="UPF0004"/>
    <property type="match status" value="1"/>
</dbReference>
<dbReference type="AlphaFoldDB" id="H7EK06"/>
<feature type="domain" description="Radical SAM core" evidence="9">
    <location>
        <begin position="161"/>
        <end position="396"/>
    </location>
</feature>
<reference evidence="10 11" key="1">
    <citation type="submission" date="2011-09" db="EMBL/GenBank/DDBJ databases">
        <title>The draft genome of Treponema saccharophilum DSM 2985.</title>
        <authorList>
            <consortium name="US DOE Joint Genome Institute (JGI-PGF)"/>
            <person name="Lucas S."/>
            <person name="Copeland A."/>
            <person name="Lapidus A."/>
            <person name="Glavina del Rio T."/>
            <person name="Dalin E."/>
            <person name="Tice H."/>
            <person name="Bruce D."/>
            <person name="Goodwin L."/>
            <person name="Pitluck S."/>
            <person name="Peters L."/>
            <person name="Kyrpides N."/>
            <person name="Mavromatis K."/>
            <person name="Ivanova N."/>
            <person name="Markowitz V."/>
            <person name="Cheng J.-F."/>
            <person name="Hugenholtz P."/>
            <person name="Woyke T."/>
            <person name="Wu D."/>
            <person name="Gronow S."/>
            <person name="Wellnitz S."/>
            <person name="Brambilla E."/>
            <person name="Klenk H.-P."/>
            <person name="Eisen J.A."/>
        </authorList>
    </citation>
    <scope>NUCLEOTIDE SEQUENCE [LARGE SCALE GENOMIC DNA]</scope>
    <source>
        <strain evidence="10 11">DSM 2985</strain>
    </source>
</reference>
<evidence type="ECO:0000256" key="4">
    <source>
        <dbReference type="ARBA" id="ARBA00022691"/>
    </source>
</evidence>
<keyword evidence="7" id="KW-0411">Iron-sulfur</keyword>
<dbReference type="PANTHER" id="PTHR11918">
    <property type="entry name" value="RADICAL SAM PROTEINS"/>
    <property type="match status" value="1"/>
</dbReference>
<evidence type="ECO:0000259" key="8">
    <source>
        <dbReference type="PROSITE" id="PS51449"/>
    </source>
</evidence>
<comment type="cofactor">
    <cofactor evidence="1">
        <name>[4Fe-4S] cluster</name>
        <dbReference type="ChEBI" id="CHEBI:49883"/>
    </cofactor>
</comment>
<dbReference type="GO" id="GO:0046872">
    <property type="term" value="F:metal ion binding"/>
    <property type="evidence" value="ECO:0007669"/>
    <property type="project" value="UniProtKB-KW"/>
</dbReference>
<keyword evidence="6" id="KW-0408">Iron</keyword>
<proteinExistence type="predicted"/>
<dbReference type="Pfam" id="PF04055">
    <property type="entry name" value="Radical_SAM"/>
    <property type="match status" value="1"/>
</dbReference>
<dbReference type="InterPro" id="IPR020612">
    <property type="entry name" value="Methylthiotransferase_CS"/>
</dbReference>
<dbReference type="InterPro" id="IPR023404">
    <property type="entry name" value="rSAM_horseshoe"/>
</dbReference>
<dbReference type="PROSITE" id="PS51918">
    <property type="entry name" value="RADICAL_SAM"/>
    <property type="match status" value="1"/>
</dbReference>
<dbReference type="SFLD" id="SFLDS00029">
    <property type="entry name" value="Radical_SAM"/>
    <property type="match status" value="1"/>
</dbReference>
<evidence type="ECO:0000256" key="6">
    <source>
        <dbReference type="ARBA" id="ARBA00023004"/>
    </source>
</evidence>
<dbReference type="InterPro" id="IPR013848">
    <property type="entry name" value="Methylthiotransferase_N"/>
</dbReference>